<evidence type="ECO:0000313" key="2">
    <source>
        <dbReference type="Proteomes" id="UP000053766"/>
    </source>
</evidence>
<dbReference type="Proteomes" id="UP000053766">
    <property type="component" value="Unassembled WGS sequence"/>
</dbReference>
<name>A0A0D8XTL7_DICVI</name>
<dbReference type="EMBL" id="KN716290">
    <property type="protein sequence ID" value="KJH47855.1"/>
    <property type="molecule type" value="Genomic_DNA"/>
</dbReference>
<evidence type="ECO:0000313" key="1">
    <source>
        <dbReference type="EMBL" id="KJH47855.1"/>
    </source>
</evidence>
<accession>A0A0D8XTL7</accession>
<dbReference type="AlphaFoldDB" id="A0A0D8XTL7"/>
<proteinExistence type="predicted"/>
<gene>
    <name evidence="1" type="ORF">DICVIV_06050</name>
</gene>
<reference evidence="1 2" key="1">
    <citation type="submission" date="2013-11" db="EMBL/GenBank/DDBJ databases">
        <title>Draft genome of the bovine lungworm Dictyocaulus viviparus.</title>
        <authorList>
            <person name="Mitreva M."/>
        </authorList>
    </citation>
    <scope>NUCLEOTIDE SEQUENCE [LARGE SCALE GENOMIC DNA]</scope>
    <source>
        <strain evidence="1 2">HannoverDv2000</strain>
    </source>
</reference>
<reference evidence="2" key="2">
    <citation type="journal article" date="2016" name="Sci. Rep.">
        <title>Dictyocaulus viviparus genome, variome and transcriptome elucidate lungworm biology and support future intervention.</title>
        <authorList>
            <person name="McNulty S.N."/>
            <person name="Strube C."/>
            <person name="Rosa B.A."/>
            <person name="Martin J.C."/>
            <person name="Tyagi R."/>
            <person name="Choi Y.J."/>
            <person name="Wang Q."/>
            <person name="Hallsworth Pepin K."/>
            <person name="Zhang X."/>
            <person name="Ozersky P."/>
            <person name="Wilson R.K."/>
            <person name="Sternberg P.W."/>
            <person name="Gasser R.B."/>
            <person name="Mitreva M."/>
        </authorList>
    </citation>
    <scope>NUCLEOTIDE SEQUENCE [LARGE SCALE GENOMIC DNA]</scope>
    <source>
        <strain evidence="2">HannoverDv2000</strain>
    </source>
</reference>
<protein>
    <submittedName>
        <fullName evidence="1">Uncharacterized protein</fullName>
    </submittedName>
</protein>
<sequence length="114" mass="13116">MLTRVLTNSFYVEIIFIHRIIETSRIRYYRPTEQQNSKETAILICYETILPDCLATAHHGFMVNIDSNMARVPLIGFKKCLRRQLDATSYLASCFMVIVNKFVETVSIPIGLVV</sequence>
<keyword evidence="2" id="KW-1185">Reference proteome</keyword>
<organism evidence="1 2">
    <name type="scientific">Dictyocaulus viviparus</name>
    <name type="common">Bovine lungworm</name>
    <dbReference type="NCBI Taxonomy" id="29172"/>
    <lineage>
        <taxon>Eukaryota</taxon>
        <taxon>Metazoa</taxon>
        <taxon>Ecdysozoa</taxon>
        <taxon>Nematoda</taxon>
        <taxon>Chromadorea</taxon>
        <taxon>Rhabditida</taxon>
        <taxon>Rhabditina</taxon>
        <taxon>Rhabditomorpha</taxon>
        <taxon>Strongyloidea</taxon>
        <taxon>Metastrongylidae</taxon>
        <taxon>Dictyocaulus</taxon>
    </lineage>
</organism>